<dbReference type="PANTHER" id="PTHR43773">
    <property type="entry name" value="MAGNESIUM TRANSPORTER MGTE"/>
    <property type="match status" value="1"/>
</dbReference>
<dbReference type="SMART" id="SM00924">
    <property type="entry name" value="MgtE_N"/>
    <property type="match status" value="1"/>
</dbReference>
<dbReference type="AlphaFoldDB" id="A0A832J2J1"/>
<dbReference type="InterPro" id="IPR038076">
    <property type="entry name" value="MgtE_N_sf"/>
</dbReference>
<dbReference type="Gene3D" id="1.25.60.10">
    <property type="entry name" value="MgtE N-terminal domain-like"/>
    <property type="match status" value="1"/>
</dbReference>
<dbReference type="GO" id="GO:0015095">
    <property type="term" value="F:magnesium ion transmembrane transporter activity"/>
    <property type="evidence" value="ECO:0007669"/>
    <property type="project" value="InterPro"/>
</dbReference>
<proteinExistence type="predicted"/>
<gene>
    <name evidence="2" type="ORF">ENJ65_00625</name>
</gene>
<organism evidence="2">
    <name type="scientific">Candidatus Tenderia electrophaga</name>
    <dbReference type="NCBI Taxonomy" id="1748243"/>
    <lineage>
        <taxon>Bacteria</taxon>
        <taxon>Pseudomonadati</taxon>
        <taxon>Pseudomonadota</taxon>
        <taxon>Gammaproteobacteria</taxon>
        <taxon>Candidatus Tenderiales</taxon>
        <taxon>Candidatus Tenderiaceae</taxon>
        <taxon>Candidatus Tenderia</taxon>
    </lineage>
</organism>
<feature type="non-terminal residue" evidence="2">
    <location>
        <position position="127"/>
    </location>
</feature>
<name>A0A832J2J1_9GAMM</name>
<feature type="domain" description="Magnesium transporter MgtE intracellular" evidence="1">
    <location>
        <begin position="35"/>
        <end position="127"/>
    </location>
</feature>
<sequence length="127" mass="13908">MESNQQASVDSCHERISALLKSGRLNPAQQVLKALAPAEIAHLLESMPPYQRKLLWGLVDSAVGGDVLVELGEEARAGLVEGMNQSELLDAAQGMETDDLADLVQTLPETVTDELLRRMTDNDRQRL</sequence>
<dbReference type="GO" id="GO:0016020">
    <property type="term" value="C:membrane"/>
    <property type="evidence" value="ECO:0007669"/>
    <property type="project" value="InterPro"/>
</dbReference>
<reference evidence="2" key="1">
    <citation type="journal article" date="2020" name="mSystems">
        <title>Genome- and Community-Level Interaction Insights into Carbon Utilization and Element Cycling Functions of Hydrothermarchaeota in Hydrothermal Sediment.</title>
        <authorList>
            <person name="Zhou Z."/>
            <person name="Liu Y."/>
            <person name="Xu W."/>
            <person name="Pan J."/>
            <person name="Luo Z.H."/>
            <person name="Li M."/>
        </authorList>
    </citation>
    <scope>NUCLEOTIDE SEQUENCE [LARGE SCALE GENOMIC DNA]</scope>
    <source>
        <strain evidence="2">HyVt-505</strain>
    </source>
</reference>
<dbReference type="SUPFAM" id="SSF158791">
    <property type="entry name" value="MgtE N-terminal domain-like"/>
    <property type="match status" value="1"/>
</dbReference>
<dbReference type="EMBL" id="DRNF01000040">
    <property type="protein sequence ID" value="HHJ80117.1"/>
    <property type="molecule type" value="Genomic_DNA"/>
</dbReference>
<dbReference type="Pfam" id="PF03448">
    <property type="entry name" value="MgtE_N"/>
    <property type="match status" value="1"/>
</dbReference>
<dbReference type="PANTHER" id="PTHR43773:SF1">
    <property type="entry name" value="MAGNESIUM TRANSPORTER MGTE"/>
    <property type="match status" value="1"/>
</dbReference>
<dbReference type="Proteomes" id="UP000885832">
    <property type="component" value="Unassembled WGS sequence"/>
</dbReference>
<comment type="caution">
    <text evidence="2">The sequence shown here is derived from an EMBL/GenBank/DDBJ whole genome shotgun (WGS) entry which is preliminary data.</text>
</comment>
<dbReference type="InterPro" id="IPR006669">
    <property type="entry name" value="MgtE_transporter"/>
</dbReference>
<accession>A0A832J2J1</accession>
<evidence type="ECO:0000259" key="1">
    <source>
        <dbReference type="SMART" id="SM00924"/>
    </source>
</evidence>
<dbReference type="InterPro" id="IPR006668">
    <property type="entry name" value="Mg_transptr_MgtE_intracell_dom"/>
</dbReference>
<evidence type="ECO:0000313" key="2">
    <source>
        <dbReference type="EMBL" id="HHJ80117.1"/>
    </source>
</evidence>
<protein>
    <submittedName>
        <fullName evidence="2">Magnesium transporter</fullName>
    </submittedName>
</protein>